<comment type="caution">
    <text evidence="5">The sequence shown here is derived from an EMBL/GenBank/DDBJ whole genome shotgun (WGS) entry which is preliminary data.</text>
</comment>
<dbReference type="EMBL" id="JAAAHW010000591">
    <property type="protein sequence ID" value="KAG0000816.1"/>
    <property type="molecule type" value="Genomic_DNA"/>
</dbReference>
<feature type="repeat" description="WD" evidence="3">
    <location>
        <begin position="54"/>
        <end position="79"/>
    </location>
</feature>
<keyword evidence="2" id="KW-0677">Repeat</keyword>
<sequence>MVRCMRDGLGYASSSIEGRVAVEFFDPSPESQAKKYAFKCHRKTIDGVETIYPVNALAYHPIFGTFASGGADGVVTLWDGFNKKRLRHSYTFEEGEKDHPQDQVFLRSISDQEAKPKTLPPPSSASSAAIYIK</sequence>
<dbReference type="Proteomes" id="UP000749646">
    <property type="component" value="Unassembled WGS sequence"/>
</dbReference>
<accession>A0A9P6MHZ2</accession>
<dbReference type="InterPro" id="IPR001680">
    <property type="entry name" value="WD40_rpt"/>
</dbReference>
<evidence type="ECO:0000256" key="4">
    <source>
        <dbReference type="SAM" id="MobiDB-lite"/>
    </source>
</evidence>
<evidence type="ECO:0000313" key="6">
    <source>
        <dbReference type="Proteomes" id="UP000749646"/>
    </source>
</evidence>
<evidence type="ECO:0000256" key="3">
    <source>
        <dbReference type="PROSITE-ProRule" id="PRU00221"/>
    </source>
</evidence>
<dbReference type="SMART" id="SM00320">
    <property type="entry name" value="WD40"/>
    <property type="match status" value="1"/>
</dbReference>
<keyword evidence="1 3" id="KW-0853">WD repeat</keyword>
<evidence type="ECO:0000256" key="2">
    <source>
        <dbReference type="ARBA" id="ARBA00022737"/>
    </source>
</evidence>
<organism evidence="5 6">
    <name type="scientific">Modicella reniformis</name>
    <dbReference type="NCBI Taxonomy" id="1440133"/>
    <lineage>
        <taxon>Eukaryota</taxon>
        <taxon>Fungi</taxon>
        <taxon>Fungi incertae sedis</taxon>
        <taxon>Mucoromycota</taxon>
        <taxon>Mortierellomycotina</taxon>
        <taxon>Mortierellomycetes</taxon>
        <taxon>Mortierellales</taxon>
        <taxon>Mortierellaceae</taxon>
        <taxon>Modicella</taxon>
    </lineage>
</organism>
<name>A0A9P6MHZ2_9FUNG</name>
<dbReference type="Gene3D" id="2.130.10.10">
    <property type="entry name" value="YVTN repeat-like/Quinoprotein amine dehydrogenase"/>
    <property type="match status" value="1"/>
</dbReference>
<protein>
    <submittedName>
        <fullName evidence="5">Mitotic spindle checkpoint protein Bub3</fullName>
    </submittedName>
</protein>
<dbReference type="PANTHER" id="PTHR10971">
    <property type="entry name" value="MRNA EXPORT FACTOR AND BUB3"/>
    <property type="match status" value="1"/>
</dbReference>
<dbReference type="OrthoDB" id="10262475at2759"/>
<keyword evidence="6" id="KW-1185">Reference proteome</keyword>
<evidence type="ECO:0000313" key="5">
    <source>
        <dbReference type="EMBL" id="KAG0000816.1"/>
    </source>
</evidence>
<feature type="compositionally biased region" description="Low complexity" evidence="4">
    <location>
        <begin position="124"/>
        <end position="133"/>
    </location>
</feature>
<reference evidence="5" key="1">
    <citation type="journal article" date="2020" name="Fungal Divers.">
        <title>Resolving the Mortierellaceae phylogeny through synthesis of multi-gene phylogenetics and phylogenomics.</title>
        <authorList>
            <person name="Vandepol N."/>
            <person name="Liber J."/>
            <person name="Desiro A."/>
            <person name="Na H."/>
            <person name="Kennedy M."/>
            <person name="Barry K."/>
            <person name="Grigoriev I.V."/>
            <person name="Miller A.N."/>
            <person name="O'Donnell K."/>
            <person name="Stajich J.E."/>
            <person name="Bonito G."/>
        </authorList>
    </citation>
    <scope>NUCLEOTIDE SEQUENCE</scope>
    <source>
        <strain evidence="5">MES-2147</strain>
    </source>
</reference>
<dbReference type="AlphaFoldDB" id="A0A9P6MHZ2"/>
<evidence type="ECO:0000256" key="1">
    <source>
        <dbReference type="ARBA" id="ARBA00022574"/>
    </source>
</evidence>
<dbReference type="PROSITE" id="PS50082">
    <property type="entry name" value="WD_REPEATS_2"/>
    <property type="match status" value="1"/>
</dbReference>
<dbReference type="InterPro" id="IPR015943">
    <property type="entry name" value="WD40/YVTN_repeat-like_dom_sf"/>
</dbReference>
<feature type="region of interest" description="Disordered" evidence="4">
    <location>
        <begin position="108"/>
        <end position="133"/>
    </location>
</feature>
<gene>
    <name evidence="5" type="primary">BUB3_1</name>
    <name evidence="5" type="ORF">BGZ65_004033</name>
</gene>
<proteinExistence type="predicted"/>
<dbReference type="InterPro" id="IPR036322">
    <property type="entry name" value="WD40_repeat_dom_sf"/>
</dbReference>
<dbReference type="SUPFAM" id="SSF50978">
    <property type="entry name" value="WD40 repeat-like"/>
    <property type="match status" value="1"/>
</dbReference>